<dbReference type="SUPFAM" id="SSF54909">
    <property type="entry name" value="Dimeric alpha+beta barrel"/>
    <property type="match status" value="1"/>
</dbReference>
<comment type="caution">
    <text evidence="3">The sequence shown here is derived from an EMBL/GenBank/DDBJ whole genome shotgun (WGS) entry which is preliminary data.</text>
</comment>
<dbReference type="InterPro" id="IPR011008">
    <property type="entry name" value="Dimeric_a/b-barrel"/>
</dbReference>
<reference evidence="3" key="2">
    <citation type="submission" date="2023-01" db="EMBL/GenBank/DDBJ databases">
        <authorList>
            <person name="Sun Q."/>
            <person name="Evtushenko L."/>
        </authorList>
    </citation>
    <scope>NUCLEOTIDE SEQUENCE</scope>
    <source>
        <strain evidence="3">VKM Ac-2007</strain>
    </source>
</reference>
<organism evidence="3 4">
    <name type="scientific">Streptosporangium carneum</name>
    <dbReference type="NCBI Taxonomy" id="47481"/>
    <lineage>
        <taxon>Bacteria</taxon>
        <taxon>Bacillati</taxon>
        <taxon>Actinomycetota</taxon>
        <taxon>Actinomycetes</taxon>
        <taxon>Streptosporangiales</taxon>
        <taxon>Streptosporangiaceae</taxon>
        <taxon>Streptosporangium</taxon>
    </lineage>
</organism>
<dbReference type="PANTHER" id="PTHR35174">
    <property type="entry name" value="BLL7171 PROTEIN-RELATED"/>
    <property type="match status" value="1"/>
</dbReference>
<name>A0A9W6MCK3_9ACTN</name>
<feature type="domain" description="YCII-related" evidence="2">
    <location>
        <begin position="60"/>
        <end position="108"/>
    </location>
</feature>
<dbReference type="Pfam" id="PF03795">
    <property type="entry name" value="YCII"/>
    <property type="match status" value="1"/>
</dbReference>
<protein>
    <submittedName>
        <fullName evidence="3">Transcription initiation protein</fullName>
    </submittedName>
</protein>
<dbReference type="Gene3D" id="3.30.70.1060">
    <property type="entry name" value="Dimeric alpha+beta barrel"/>
    <property type="match status" value="1"/>
</dbReference>
<gene>
    <name evidence="3" type="ORF">GCM10017600_25230</name>
</gene>
<evidence type="ECO:0000256" key="1">
    <source>
        <dbReference type="ARBA" id="ARBA00007689"/>
    </source>
</evidence>
<dbReference type="Proteomes" id="UP001143474">
    <property type="component" value="Unassembled WGS sequence"/>
</dbReference>
<evidence type="ECO:0000313" key="3">
    <source>
        <dbReference type="EMBL" id="GLK09117.1"/>
    </source>
</evidence>
<dbReference type="RefSeq" id="WP_271217600.1">
    <property type="nucleotide sequence ID" value="NZ_BAAAVD010000004.1"/>
</dbReference>
<evidence type="ECO:0000313" key="4">
    <source>
        <dbReference type="Proteomes" id="UP001143474"/>
    </source>
</evidence>
<dbReference type="AlphaFoldDB" id="A0A9W6MCK3"/>
<dbReference type="InterPro" id="IPR005545">
    <property type="entry name" value="YCII"/>
</dbReference>
<comment type="similarity">
    <text evidence="1">Belongs to the YciI family.</text>
</comment>
<accession>A0A9W6MCK3</accession>
<dbReference type="PANTHER" id="PTHR35174:SF3">
    <property type="entry name" value="BLL7171 PROTEIN"/>
    <property type="match status" value="1"/>
</dbReference>
<keyword evidence="4" id="KW-1185">Reference proteome</keyword>
<proteinExistence type="inferred from homology"/>
<reference evidence="3" key="1">
    <citation type="journal article" date="2014" name="Int. J. Syst. Evol. Microbiol.">
        <title>Complete genome sequence of Corynebacterium casei LMG S-19264T (=DSM 44701T), isolated from a smear-ripened cheese.</title>
        <authorList>
            <consortium name="US DOE Joint Genome Institute (JGI-PGF)"/>
            <person name="Walter F."/>
            <person name="Albersmeier A."/>
            <person name="Kalinowski J."/>
            <person name="Ruckert C."/>
        </authorList>
    </citation>
    <scope>NUCLEOTIDE SEQUENCE</scope>
    <source>
        <strain evidence="3">VKM Ac-2007</strain>
    </source>
</reference>
<dbReference type="EMBL" id="BSEV01000004">
    <property type="protein sequence ID" value="GLK09117.1"/>
    <property type="molecule type" value="Genomic_DNA"/>
</dbReference>
<evidence type="ECO:0000259" key="2">
    <source>
        <dbReference type="Pfam" id="PF03795"/>
    </source>
</evidence>
<sequence length="110" mass="11789">MARYGILVYSPSPADPMDCTPDYMRLLERYPAQVEELGGRIVAGFALQPSTTATSIRGDVVTDGPFAEAKEVVAGFYVLEAPDLDMALRIAKLNPAVQDGGVEVRPLFAG</sequence>